<comment type="caution">
    <text evidence="1">The sequence shown here is derived from an EMBL/GenBank/DDBJ whole genome shotgun (WGS) entry which is preliminary data.</text>
</comment>
<name>A0A420HLY4_9PEZI</name>
<protein>
    <submittedName>
        <fullName evidence="1">Uncharacterized protein</fullName>
    </submittedName>
</protein>
<accession>A0A420HLY4</accession>
<sequence>MNSDSKTLKPFTVELPEIIKSKVKTLGPPRYAFRGYKYTTIKAKIIENGLPQDICLDTGSISAGEDHVIGKGNTGLGNWEQCSLL</sequence>
<evidence type="ECO:0000313" key="1">
    <source>
        <dbReference type="EMBL" id="RKF58461.1"/>
    </source>
</evidence>
<dbReference type="Proteomes" id="UP000285405">
    <property type="component" value="Unassembled WGS sequence"/>
</dbReference>
<dbReference type="EMBL" id="MCBR01018283">
    <property type="protein sequence ID" value="RKF58461.1"/>
    <property type="molecule type" value="Genomic_DNA"/>
</dbReference>
<dbReference type="AlphaFoldDB" id="A0A420HLY4"/>
<reference evidence="1 2" key="1">
    <citation type="journal article" date="2018" name="BMC Genomics">
        <title>Comparative genome analyses reveal sequence features reflecting distinct modes of host-adaptation between dicot and monocot powdery mildew.</title>
        <authorList>
            <person name="Wu Y."/>
            <person name="Ma X."/>
            <person name="Pan Z."/>
            <person name="Kale S.D."/>
            <person name="Song Y."/>
            <person name="King H."/>
            <person name="Zhang Q."/>
            <person name="Presley C."/>
            <person name="Deng X."/>
            <person name="Wei C.I."/>
            <person name="Xiao S."/>
        </authorList>
    </citation>
    <scope>NUCLEOTIDE SEQUENCE [LARGE SCALE GENOMIC DNA]</scope>
    <source>
        <strain evidence="1">UCSC1</strain>
    </source>
</reference>
<organism evidence="1 2">
    <name type="scientific">Golovinomyces cichoracearum</name>
    <dbReference type="NCBI Taxonomy" id="62708"/>
    <lineage>
        <taxon>Eukaryota</taxon>
        <taxon>Fungi</taxon>
        <taxon>Dikarya</taxon>
        <taxon>Ascomycota</taxon>
        <taxon>Pezizomycotina</taxon>
        <taxon>Leotiomycetes</taxon>
        <taxon>Erysiphales</taxon>
        <taxon>Erysiphaceae</taxon>
        <taxon>Golovinomyces</taxon>
    </lineage>
</organism>
<evidence type="ECO:0000313" key="2">
    <source>
        <dbReference type="Proteomes" id="UP000285405"/>
    </source>
</evidence>
<gene>
    <name evidence="1" type="ORF">GcC1_182054</name>
</gene>
<proteinExistence type="predicted"/>